<dbReference type="RefSeq" id="WP_093271669.1">
    <property type="nucleotide sequence ID" value="NZ_FNOK01000034.1"/>
</dbReference>
<comment type="cofactor">
    <cofactor evidence="1">
        <name>Mg(2+)</name>
        <dbReference type="ChEBI" id="CHEBI:18420"/>
    </cofactor>
</comment>
<comment type="catalytic activity">
    <reaction evidence="10">
        <text>8-oxo-dGTP + H2O = 8-oxo-dGMP + diphosphate + H(+)</text>
        <dbReference type="Rhea" id="RHEA:31575"/>
        <dbReference type="ChEBI" id="CHEBI:15377"/>
        <dbReference type="ChEBI" id="CHEBI:15378"/>
        <dbReference type="ChEBI" id="CHEBI:33019"/>
        <dbReference type="ChEBI" id="CHEBI:63224"/>
        <dbReference type="ChEBI" id="CHEBI:77896"/>
        <dbReference type="EC" id="3.6.1.55"/>
    </reaction>
</comment>
<evidence type="ECO:0000256" key="9">
    <source>
        <dbReference type="ARBA" id="ARBA00023204"/>
    </source>
</evidence>
<evidence type="ECO:0000256" key="10">
    <source>
        <dbReference type="ARBA" id="ARBA00035861"/>
    </source>
</evidence>
<evidence type="ECO:0000256" key="12">
    <source>
        <dbReference type="RuleBase" id="RU003476"/>
    </source>
</evidence>
<dbReference type="OrthoDB" id="9804442at2"/>
<keyword evidence="8" id="KW-0460">Magnesium</keyword>
<dbReference type="Proteomes" id="UP000199529">
    <property type="component" value="Unassembled WGS sequence"/>
</dbReference>
<dbReference type="PANTHER" id="PTHR47707">
    <property type="entry name" value="8-OXO-DGTP DIPHOSPHATASE"/>
    <property type="match status" value="1"/>
</dbReference>
<dbReference type="PROSITE" id="PS51462">
    <property type="entry name" value="NUDIX"/>
    <property type="match status" value="1"/>
</dbReference>
<evidence type="ECO:0000256" key="3">
    <source>
        <dbReference type="ARBA" id="ARBA00022457"/>
    </source>
</evidence>
<dbReference type="PRINTS" id="PR00502">
    <property type="entry name" value="NUDIXFAMILY"/>
</dbReference>
<feature type="domain" description="Nudix hydrolase" evidence="13">
    <location>
        <begin position="17"/>
        <end position="145"/>
    </location>
</feature>
<dbReference type="InterPro" id="IPR000086">
    <property type="entry name" value="NUDIX_hydrolase_dom"/>
</dbReference>
<evidence type="ECO:0000256" key="7">
    <source>
        <dbReference type="ARBA" id="ARBA00022801"/>
    </source>
</evidence>
<name>A0A1H3MHL5_9PSEU</name>
<keyword evidence="7 12" id="KW-0378">Hydrolase</keyword>
<evidence type="ECO:0000256" key="5">
    <source>
        <dbReference type="ARBA" id="ARBA00022723"/>
    </source>
</evidence>
<organism evidence="14 15">
    <name type="scientific">Saccharopolyspora shandongensis</name>
    <dbReference type="NCBI Taxonomy" id="418495"/>
    <lineage>
        <taxon>Bacteria</taxon>
        <taxon>Bacillati</taxon>
        <taxon>Actinomycetota</taxon>
        <taxon>Actinomycetes</taxon>
        <taxon>Pseudonocardiales</taxon>
        <taxon>Pseudonocardiaceae</taxon>
        <taxon>Saccharopolyspora</taxon>
    </lineage>
</organism>
<dbReference type="GO" id="GO:0044715">
    <property type="term" value="F:8-oxo-dGDP phosphatase activity"/>
    <property type="evidence" value="ECO:0007669"/>
    <property type="project" value="TreeGrafter"/>
</dbReference>
<sequence>MRLAEMADLTRRDAADGVQQQIVAAVIDAGGQVLLVRRRETDSRGGEWEFPGGKVDPGEDLNTALRREVVEETGLRIAEINGYLGAFDYITRSGTYNRQHTWSVTVATAEGVRLTEHDAYAWVSAAGEIPLGADLEGILEKYFKS</sequence>
<dbReference type="InterPro" id="IPR020476">
    <property type="entry name" value="Nudix_hydrolase"/>
</dbReference>
<dbReference type="InterPro" id="IPR015797">
    <property type="entry name" value="NUDIX_hydrolase-like_dom_sf"/>
</dbReference>
<keyword evidence="15" id="KW-1185">Reference proteome</keyword>
<dbReference type="PROSITE" id="PS00893">
    <property type="entry name" value="NUDIX_BOX"/>
    <property type="match status" value="1"/>
</dbReference>
<accession>A0A1H3MHL5</accession>
<keyword evidence="4" id="KW-0235">DNA replication</keyword>
<dbReference type="EC" id="3.6.1.55" evidence="11"/>
<dbReference type="InterPro" id="IPR047127">
    <property type="entry name" value="MutT-like"/>
</dbReference>
<dbReference type="GO" id="GO:0006281">
    <property type="term" value="P:DNA repair"/>
    <property type="evidence" value="ECO:0007669"/>
    <property type="project" value="UniProtKB-KW"/>
</dbReference>
<keyword evidence="5" id="KW-0479">Metal-binding</keyword>
<keyword evidence="3" id="KW-0515">Mutator protein</keyword>
<comment type="similarity">
    <text evidence="2 12">Belongs to the Nudix hydrolase family.</text>
</comment>
<evidence type="ECO:0000313" key="15">
    <source>
        <dbReference type="Proteomes" id="UP000199529"/>
    </source>
</evidence>
<proteinExistence type="inferred from homology"/>
<evidence type="ECO:0000256" key="4">
    <source>
        <dbReference type="ARBA" id="ARBA00022705"/>
    </source>
</evidence>
<reference evidence="15" key="1">
    <citation type="submission" date="2016-10" db="EMBL/GenBank/DDBJ databases">
        <authorList>
            <person name="Varghese N."/>
            <person name="Submissions S."/>
        </authorList>
    </citation>
    <scope>NUCLEOTIDE SEQUENCE [LARGE SCALE GENOMIC DNA]</scope>
    <source>
        <strain evidence="15">CGMCC 4.3530</strain>
    </source>
</reference>
<evidence type="ECO:0000259" key="13">
    <source>
        <dbReference type="PROSITE" id="PS51462"/>
    </source>
</evidence>
<evidence type="ECO:0000256" key="11">
    <source>
        <dbReference type="ARBA" id="ARBA00038905"/>
    </source>
</evidence>
<evidence type="ECO:0000256" key="1">
    <source>
        <dbReference type="ARBA" id="ARBA00001946"/>
    </source>
</evidence>
<dbReference type="GO" id="GO:0008413">
    <property type="term" value="F:8-oxo-7,8-dihydroguanosine triphosphate pyrophosphatase activity"/>
    <property type="evidence" value="ECO:0007669"/>
    <property type="project" value="TreeGrafter"/>
</dbReference>
<keyword evidence="6" id="KW-0227">DNA damage</keyword>
<dbReference type="EMBL" id="FNOK01000034">
    <property type="protein sequence ID" value="SDY75669.1"/>
    <property type="molecule type" value="Genomic_DNA"/>
</dbReference>
<dbReference type="STRING" id="418495.SAMN05216215_103444"/>
<evidence type="ECO:0000256" key="2">
    <source>
        <dbReference type="ARBA" id="ARBA00005582"/>
    </source>
</evidence>
<evidence type="ECO:0000256" key="8">
    <source>
        <dbReference type="ARBA" id="ARBA00022842"/>
    </source>
</evidence>
<dbReference type="Pfam" id="PF00293">
    <property type="entry name" value="NUDIX"/>
    <property type="match status" value="1"/>
</dbReference>
<dbReference type="GO" id="GO:0006260">
    <property type="term" value="P:DNA replication"/>
    <property type="evidence" value="ECO:0007669"/>
    <property type="project" value="UniProtKB-KW"/>
</dbReference>
<keyword evidence="9" id="KW-0234">DNA repair</keyword>
<dbReference type="GO" id="GO:0044716">
    <property type="term" value="F:8-oxo-GDP phosphatase activity"/>
    <property type="evidence" value="ECO:0007669"/>
    <property type="project" value="TreeGrafter"/>
</dbReference>
<dbReference type="AlphaFoldDB" id="A0A1H3MHL5"/>
<dbReference type="Gene3D" id="3.90.79.10">
    <property type="entry name" value="Nucleoside Triphosphate Pyrophosphohydrolase"/>
    <property type="match status" value="1"/>
</dbReference>
<protein>
    <recommendedName>
        <fullName evidence="11">8-oxo-dGTP diphosphatase</fullName>
        <ecNumber evidence="11">3.6.1.55</ecNumber>
    </recommendedName>
</protein>
<evidence type="ECO:0000313" key="14">
    <source>
        <dbReference type="EMBL" id="SDY75669.1"/>
    </source>
</evidence>
<dbReference type="SUPFAM" id="SSF55811">
    <property type="entry name" value="Nudix"/>
    <property type="match status" value="1"/>
</dbReference>
<gene>
    <name evidence="14" type="ORF">SAMN05216215_103444</name>
</gene>
<dbReference type="GO" id="GO:0035539">
    <property type="term" value="F:8-oxo-7,8-dihydrodeoxyguanosine triphosphate pyrophosphatase activity"/>
    <property type="evidence" value="ECO:0007669"/>
    <property type="project" value="UniProtKB-EC"/>
</dbReference>
<dbReference type="InterPro" id="IPR020084">
    <property type="entry name" value="NUDIX_hydrolase_CS"/>
</dbReference>
<dbReference type="GO" id="GO:0046872">
    <property type="term" value="F:metal ion binding"/>
    <property type="evidence" value="ECO:0007669"/>
    <property type="project" value="UniProtKB-KW"/>
</dbReference>
<dbReference type="PANTHER" id="PTHR47707:SF1">
    <property type="entry name" value="NUDIX HYDROLASE FAMILY PROTEIN"/>
    <property type="match status" value="1"/>
</dbReference>
<evidence type="ECO:0000256" key="6">
    <source>
        <dbReference type="ARBA" id="ARBA00022763"/>
    </source>
</evidence>